<accession>A0A0U1CYP4</accession>
<gene>
    <name evidence="2" type="ORF">BN000_00408</name>
</gene>
<proteinExistence type="predicted"/>
<keyword evidence="3" id="KW-1185">Reference proteome</keyword>
<evidence type="ECO:0000313" key="2">
    <source>
        <dbReference type="EMBL" id="CQD02933.1"/>
    </source>
</evidence>
<organism evidence="2 3">
    <name type="scientific">Mycobacterium europaeum</name>
    <dbReference type="NCBI Taxonomy" id="761804"/>
    <lineage>
        <taxon>Bacteria</taxon>
        <taxon>Bacillati</taxon>
        <taxon>Actinomycetota</taxon>
        <taxon>Actinomycetes</taxon>
        <taxon>Mycobacteriales</taxon>
        <taxon>Mycobacteriaceae</taxon>
        <taxon>Mycobacterium</taxon>
        <taxon>Mycobacterium simiae complex</taxon>
    </lineage>
</organism>
<dbReference type="SUPFAM" id="SSF51679">
    <property type="entry name" value="Bacterial luciferase-like"/>
    <property type="match status" value="1"/>
</dbReference>
<dbReference type="InterPro" id="IPR011251">
    <property type="entry name" value="Luciferase-like_dom"/>
</dbReference>
<protein>
    <submittedName>
        <fullName evidence="2">5,10-methylenetetrahydromethanopterin reductase</fullName>
    </submittedName>
</protein>
<dbReference type="STRING" id="761804.BN000_00408"/>
<reference evidence="3" key="1">
    <citation type="submission" date="2015-03" db="EMBL/GenBank/DDBJ databases">
        <authorList>
            <person name="Urmite Genomes"/>
        </authorList>
    </citation>
    <scope>NUCLEOTIDE SEQUENCE [LARGE SCALE GENOMIC DNA]</scope>
    <source>
        <strain evidence="3">CSUR P1344</strain>
    </source>
</reference>
<dbReference type="Proteomes" id="UP000199601">
    <property type="component" value="Unassembled WGS sequence"/>
</dbReference>
<dbReference type="EMBL" id="CTEC01000001">
    <property type="protein sequence ID" value="CQD02933.1"/>
    <property type="molecule type" value="Genomic_DNA"/>
</dbReference>
<dbReference type="Gene3D" id="3.20.20.30">
    <property type="entry name" value="Luciferase-like domain"/>
    <property type="match status" value="1"/>
</dbReference>
<dbReference type="GO" id="GO:0016705">
    <property type="term" value="F:oxidoreductase activity, acting on paired donors, with incorporation or reduction of molecular oxygen"/>
    <property type="evidence" value="ECO:0007669"/>
    <property type="project" value="InterPro"/>
</dbReference>
<dbReference type="Pfam" id="PF00296">
    <property type="entry name" value="Bac_luciferase"/>
    <property type="match status" value="1"/>
</dbReference>
<dbReference type="InterPro" id="IPR050564">
    <property type="entry name" value="F420-G6PD/mer"/>
</dbReference>
<evidence type="ECO:0000313" key="3">
    <source>
        <dbReference type="Proteomes" id="UP000199601"/>
    </source>
</evidence>
<name>A0A0U1CYP4_9MYCO</name>
<sequence>MGTHAEPRVRATASRTIDWGLSLVRLSLSFTGFGSIFADLPAVHAAEECGLDGIWYAEHICAHDAVVPATVYLRETERLELALMGINPAGRHPGVTAMELASLAEIAPGRIRAAIGTGVPDMIARLGRSIDRPIASTIALHQALRSALGGVELTGDYPGFAFARYQLNPHAAPPPLDIMAVRPKMVETAARYADGVCLSAGSSRAYLTETVRRVEETLAAAGRPRGSFRISVVVPAFITEDIDGARLQVASLLSTFDAGTTEYLAAGAIPPGALVAAVASGDPAAAIKVFTPEVIDAVAMVCPPDGVGESLAAYAQTGVDEVAIAPFMPPAEVPDLVRLLAENRPAMATKP</sequence>
<dbReference type="AlphaFoldDB" id="A0A0U1CYP4"/>
<evidence type="ECO:0000256" key="1">
    <source>
        <dbReference type="ARBA" id="ARBA00023002"/>
    </source>
</evidence>
<keyword evidence="1" id="KW-0560">Oxidoreductase</keyword>
<dbReference type="PANTHER" id="PTHR43244">
    <property type="match status" value="1"/>
</dbReference>
<dbReference type="PANTHER" id="PTHR43244:SF1">
    <property type="entry name" value="5,10-METHYLENETETRAHYDROMETHANOPTERIN REDUCTASE"/>
    <property type="match status" value="1"/>
</dbReference>
<dbReference type="InterPro" id="IPR036661">
    <property type="entry name" value="Luciferase-like_sf"/>
</dbReference>